<dbReference type="EMBL" id="RCVZ01000006">
    <property type="protein sequence ID" value="RLQ95454.1"/>
    <property type="molecule type" value="Genomic_DNA"/>
</dbReference>
<comment type="caution">
    <text evidence="2">The sequence shown here is derived from an EMBL/GenBank/DDBJ whole genome shotgun (WGS) entry which is preliminary data.</text>
</comment>
<keyword evidence="3" id="KW-1185">Reference proteome</keyword>
<dbReference type="Proteomes" id="UP000276770">
    <property type="component" value="Unassembled WGS sequence"/>
</dbReference>
<evidence type="ECO:0000259" key="1">
    <source>
        <dbReference type="Pfam" id="PF01575"/>
    </source>
</evidence>
<dbReference type="InterPro" id="IPR002539">
    <property type="entry name" value="MaoC-like_dom"/>
</dbReference>
<dbReference type="OrthoDB" id="9801625at2"/>
<proteinExistence type="predicted"/>
<dbReference type="RefSeq" id="WP_121680569.1">
    <property type="nucleotide sequence ID" value="NZ_RCVZ01000006.1"/>
</dbReference>
<name>A0A3L7JYV3_9BACI</name>
<evidence type="ECO:0000313" key="3">
    <source>
        <dbReference type="Proteomes" id="UP000276770"/>
    </source>
</evidence>
<feature type="domain" description="MaoC-like" evidence="1">
    <location>
        <begin position="11"/>
        <end position="91"/>
    </location>
</feature>
<dbReference type="InterPro" id="IPR029069">
    <property type="entry name" value="HotDog_dom_sf"/>
</dbReference>
<dbReference type="PANTHER" id="PTHR43841:SF3">
    <property type="entry name" value="(3R)-HYDROXYACYL-ACP DEHYDRATASE SUBUNIT HADB"/>
    <property type="match status" value="1"/>
</dbReference>
<dbReference type="AlphaFoldDB" id="A0A3L7JYV3"/>
<dbReference type="Gene3D" id="3.10.129.10">
    <property type="entry name" value="Hotdog Thioesterase"/>
    <property type="match status" value="1"/>
</dbReference>
<sequence>MKQELPNINKPVITHSQLVKYAGASGDFNPIHTVVPVAKEAGLKDCIAHGMLVMGMAGQALGTWFPRESLRGFKVRFQKMTYPGEVLTVKGRLIEGELDKDGLGLSRGEISVENEEGEVKLSGSFNVLQK</sequence>
<dbReference type="SUPFAM" id="SSF54637">
    <property type="entry name" value="Thioesterase/thiol ester dehydrase-isomerase"/>
    <property type="match status" value="1"/>
</dbReference>
<accession>A0A3L7JYV3</accession>
<organism evidence="2 3">
    <name type="scientific">Falsibacillus albus</name>
    <dbReference type="NCBI Taxonomy" id="2478915"/>
    <lineage>
        <taxon>Bacteria</taxon>
        <taxon>Bacillati</taxon>
        <taxon>Bacillota</taxon>
        <taxon>Bacilli</taxon>
        <taxon>Bacillales</taxon>
        <taxon>Bacillaceae</taxon>
        <taxon>Falsibacillus</taxon>
    </lineage>
</organism>
<gene>
    <name evidence="2" type="ORF">D9X91_10485</name>
</gene>
<reference evidence="2 3" key="1">
    <citation type="submission" date="2018-10" db="EMBL/GenBank/DDBJ databases">
        <title>Falsibacillus sp. genome draft.</title>
        <authorList>
            <person name="Shi S."/>
        </authorList>
    </citation>
    <scope>NUCLEOTIDE SEQUENCE [LARGE SCALE GENOMIC DNA]</scope>
    <source>
        <strain evidence="2 3">GY 10110</strain>
    </source>
</reference>
<evidence type="ECO:0000313" key="2">
    <source>
        <dbReference type="EMBL" id="RLQ95454.1"/>
    </source>
</evidence>
<protein>
    <submittedName>
        <fullName evidence="2">3-hydroxyacyl-ACP dehydratase</fullName>
    </submittedName>
</protein>
<dbReference type="Pfam" id="PF01575">
    <property type="entry name" value="MaoC_dehydratas"/>
    <property type="match status" value="1"/>
</dbReference>
<dbReference type="PANTHER" id="PTHR43841">
    <property type="entry name" value="3-HYDROXYACYL-THIOESTER DEHYDRATASE HTDX-RELATED"/>
    <property type="match status" value="1"/>
</dbReference>